<protein>
    <recommendedName>
        <fullName evidence="6">33 kDa chaperonin</fullName>
    </recommendedName>
    <alternativeName>
        <fullName evidence="6">Heat shock protein 33 homolog</fullName>
        <shortName evidence="6">HSP33</shortName>
    </alternativeName>
</protein>
<dbReference type="InterPro" id="IPR016153">
    <property type="entry name" value="Heat_shock_Hsp33_N"/>
</dbReference>
<keyword evidence="5 6" id="KW-0676">Redox-active center</keyword>
<proteinExistence type="inferred from homology"/>
<dbReference type="PIRSF" id="PIRSF005261">
    <property type="entry name" value="Heat_shock_Hsp33"/>
    <property type="match status" value="1"/>
</dbReference>
<dbReference type="AlphaFoldDB" id="A0A0R1JFQ4"/>
<dbReference type="SUPFAM" id="SSF64397">
    <property type="entry name" value="Hsp33 domain"/>
    <property type="match status" value="1"/>
</dbReference>
<comment type="PTM">
    <text evidence="6">Under oxidizing conditions two disulfide bonds are formed involving the reactive cysteines. Under reducing conditions zinc is bound to the reactive cysteines and the protein is inactive.</text>
</comment>
<dbReference type="InterPro" id="IPR016154">
    <property type="entry name" value="Heat_shock_Hsp33_C"/>
</dbReference>
<comment type="similarity">
    <text evidence="6">Belongs to the HSP33 family.</text>
</comment>
<dbReference type="STRING" id="1291734.FD02_GL000707"/>
<dbReference type="CDD" id="cd00498">
    <property type="entry name" value="Hsp33"/>
    <property type="match status" value="1"/>
</dbReference>
<dbReference type="EMBL" id="AZDJ01000035">
    <property type="protein sequence ID" value="KRK70014.1"/>
    <property type="molecule type" value="Genomic_DNA"/>
</dbReference>
<evidence type="ECO:0000256" key="4">
    <source>
        <dbReference type="ARBA" id="ARBA00023186"/>
    </source>
</evidence>
<keyword evidence="3 6" id="KW-1015">Disulfide bond</keyword>
<evidence type="ECO:0000256" key="3">
    <source>
        <dbReference type="ARBA" id="ARBA00023157"/>
    </source>
</evidence>
<dbReference type="InterPro" id="IPR000397">
    <property type="entry name" value="Heat_shock_Hsp33"/>
</dbReference>
<name>A0A0R1JFQ4_9LACO</name>
<evidence type="ECO:0000313" key="7">
    <source>
        <dbReference type="EMBL" id="KRK70014.1"/>
    </source>
</evidence>
<accession>A0A0R1JFQ4</accession>
<dbReference type="Gene3D" id="3.55.30.10">
    <property type="entry name" value="Hsp33 domain"/>
    <property type="match status" value="1"/>
</dbReference>
<evidence type="ECO:0000256" key="5">
    <source>
        <dbReference type="ARBA" id="ARBA00023284"/>
    </source>
</evidence>
<dbReference type="GO" id="GO:0005737">
    <property type="term" value="C:cytoplasm"/>
    <property type="evidence" value="ECO:0007669"/>
    <property type="project" value="UniProtKB-SubCell"/>
</dbReference>
<dbReference type="NCBIfam" id="NF001033">
    <property type="entry name" value="PRK00114.1"/>
    <property type="match status" value="1"/>
</dbReference>
<gene>
    <name evidence="6" type="primary">hslO</name>
    <name evidence="7" type="ORF">FD02_GL000707</name>
</gene>
<evidence type="ECO:0000256" key="6">
    <source>
        <dbReference type="HAMAP-Rule" id="MF_00117"/>
    </source>
</evidence>
<dbReference type="Gene3D" id="3.90.1280.10">
    <property type="entry name" value="HSP33 redox switch-like"/>
    <property type="match status" value="1"/>
</dbReference>
<organism evidence="7 8">
    <name type="scientific">Lacticaseibacillus nasuensis JCM 17158</name>
    <dbReference type="NCBI Taxonomy" id="1291734"/>
    <lineage>
        <taxon>Bacteria</taxon>
        <taxon>Bacillati</taxon>
        <taxon>Bacillota</taxon>
        <taxon>Bacilli</taxon>
        <taxon>Lactobacillales</taxon>
        <taxon>Lactobacillaceae</taxon>
        <taxon>Lacticaseibacillus</taxon>
    </lineage>
</organism>
<dbReference type="SUPFAM" id="SSF118352">
    <property type="entry name" value="HSP33 redox switch-like"/>
    <property type="match status" value="1"/>
</dbReference>
<keyword evidence="8" id="KW-1185">Reference proteome</keyword>
<dbReference type="Proteomes" id="UP000051804">
    <property type="component" value="Unassembled WGS sequence"/>
</dbReference>
<dbReference type="HAMAP" id="MF_00117">
    <property type="entry name" value="HslO"/>
    <property type="match status" value="1"/>
</dbReference>
<comment type="function">
    <text evidence="6">Redox regulated molecular chaperone. Protects both thermally unfolding and oxidatively damaged proteins from irreversible aggregation. Plays an important role in the bacterial defense system toward oxidative stress.</text>
</comment>
<dbReference type="Pfam" id="PF01430">
    <property type="entry name" value="HSP33"/>
    <property type="match status" value="1"/>
</dbReference>
<keyword evidence="2 6" id="KW-0862">Zinc</keyword>
<comment type="caution">
    <text evidence="7">The sequence shown here is derived from an EMBL/GenBank/DDBJ whole genome shotgun (WGS) entry which is preliminary data.</text>
</comment>
<comment type="subcellular location">
    <subcellularLocation>
        <location evidence="6">Cytoplasm</location>
    </subcellularLocation>
</comment>
<dbReference type="PATRIC" id="fig|1291734.4.peg.735"/>
<dbReference type="PANTHER" id="PTHR30111">
    <property type="entry name" value="33 KDA CHAPERONIN"/>
    <property type="match status" value="1"/>
</dbReference>
<keyword evidence="1 6" id="KW-0963">Cytoplasm</keyword>
<reference evidence="7 8" key="1">
    <citation type="journal article" date="2015" name="Genome Announc.">
        <title>Expanding the biotechnology potential of lactobacilli through comparative genomics of 213 strains and associated genera.</title>
        <authorList>
            <person name="Sun Z."/>
            <person name="Harris H.M."/>
            <person name="McCann A."/>
            <person name="Guo C."/>
            <person name="Argimon S."/>
            <person name="Zhang W."/>
            <person name="Yang X."/>
            <person name="Jeffery I.B."/>
            <person name="Cooney J.C."/>
            <person name="Kagawa T.F."/>
            <person name="Liu W."/>
            <person name="Song Y."/>
            <person name="Salvetti E."/>
            <person name="Wrobel A."/>
            <person name="Rasinkangas P."/>
            <person name="Parkhill J."/>
            <person name="Rea M.C."/>
            <person name="O'Sullivan O."/>
            <person name="Ritari J."/>
            <person name="Douillard F.P."/>
            <person name="Paul Ross R."/>
            <person name="Yang R."/>
            <person name="Briner A.E."/>
            <person name="Felis G.E."/>
            <person name="de Vos W.M."/>
            <person name="Barrangou R."/>
            <person name="Klaenhammer T.R."/>
            <person name="Caufield P.W."/>
            <person name="Cui Y."/>
            <person name="Zhang H."/>
            <person name="O'Toole P.W."/>
        </authorList>
    </citation>
    <scope>NUCLEOTIDE SEQUENCE [LARGE SCALE GENOMIC DNA]</scope>
    <source>
        <strain evidence="7 8">JCM 17158</strain>
    </source>
</reference>
<dbReference type="GO" id="GO:0042026">
    <property type="term" value="P:protein refolding"/>
    <property type="evidence" value="ECO:0007669"/>
    <property type="project" value="TreeGrafter"/>
</dbReference>
<dbReference type="GO" id="GO:0044183">
    <property type="term" value="F:protein folding chaperone"/>
    <property type="evidence" value="ECO:0007669"/>
    <property type="project" value="TreeGrafter"/>
</dbReference>
<feature type="disulfide bond" description="Redox-active" evidence="6">
    <location>
        <begin position="280"/>
        <end position="283"/>
    </location>
</feature>
<dbReference type="PANTHER" id="PTHR30111:SF1">
    <property type="entry name" value="33 KDA CHAPERONIN"/>
    <property type="match status" value="1"/>
</dbReference>
<evidence type="ECO:0000256" key="1">
    <source>
        <dbReference type="ARBA" id="ARBA00022490"/>
    </source>
</evidence>
<feature type="disulfide bond" description="Redox-active" evidence="6">
    <location>
        <begin position="247"/>
        <end position="249"/>
    </location>
</feature>
<sequence>MTSGKEAIMTDQLVTAVSTDGAFRIFTVDASATVGEAQRRHATLPTATAALGRTLIGTSLLAAAGLKDDQGLITVRIKGDGPVGAIIADGTAKGTVRGYVQNPQVNLPLNVVGKLDVARAVGKRGLLAVTKDLGVGEPFTGQVPLVSGELGEDFAYYLAKSEQIPAAVGLSVFVNADGSVKVAGGFMVQALPGASDQALTALETNVKTLPLVSELLKAGVSAEGLVGRVMGATPVKVLERRPLSFACTCSKDHFAEVMATLAPRELTQMIEEDHGAEVTCKFCGAQYHYSEAELTSIKKRSEAHD</sequence>
<evidence type="ECO:0000313" key="8">
    <source>
        <dbReference type="Proteomes" id="UP000051804"/>
    </source>
</evidence>
<evidence type="ECO:0000256" key="2">
    <source>
        <dbReference type="ARBA" id="ARBA00022833"/>
    </source>
</evidence>
<keyword evidence="4 6" id="KW-0143">Chaperone</keyword>
<dbReference type="GO" id="GO:0051082">
    <property type="term" value="F:unfolded protein binding"/>
    <property type="evidence" value="ECO:0007669"/>
    <property type="project" value="UniProtKB-UniRule"/>
</dbReference>